<keyword evidence="1" id="KW-0472">Membrane</keyword>
<dbReference type="Proteomes" id="UP000659654">
    <property type="component" value="Unassembled WGS sequence"/>
</dbReference>
<keyword evidence="1" id="KW-0812">Transmembrane</keyword>
<keyword evidence="1" id="KW-1133">Transmembrane helix</keyword>
<evidence type="ECO:0000313" key="3">
    <source>
        <dbReference type="Proteomes" id="UP000095284"/>
    </source>
</evidence>
<organism evidence="3 5">
    <name type="scientific">Bursaphelenchus xylophilus</name>
    <name type="common">Pinewood nematode worm</name>
    <name type="synonym">Aphelenchoides xylophilus</name>
    <dbReference type="NCBI Taxonomy" id="6326"/>
    <lineage>
        <taxon>Eukaryota</taxon>
        <taxon>Metazoa</taxon>
        <taxon>Ecdysozoa</taxon>
        <taxon>Nematoda</taxon>
        <taxon>Chromadorea</taxon>
        <taxon>Rhabditida</taxon>
        <taxon>Tylenchina</taxon>
        <taxon>Tylenchomorpha</taxon>
        <taxon>Aphelenchoidea</taxon>
        <taxon>Aphelenchoididae</taxon>
        <taxon>Bursaphelenchus</taxon>
    </lineage>
</organism>
<dbReference type="SMR" id="A0A1I7RW01"/>
<dbReference type="WBParaSite" id="BXY_0491400.1">
    <property type="protein sequence ID" value="BXY_0491400.1"/>
    <property type="gene ID" value="BXY_0491400"/>
</dbReference>
<dbReference type="EMBL" id="CAJFDI010000002">
    <property type="protein sequence ID" value="CAD5214457.1"/>
    <property type="molecule type" value="Genomic_DNA"/>
</dbReference>
<keyword evidence="4" id="KW-1185">Reference proteome</keyword>
<dbReference type="EMBL" id="CAJFCV020000002">
    <property type="protein sequence ID" value="CAG9094946.1"/>
    <property type="molecule type" value="Genomic_DNA"/>
</dbReference>
<proteinExistence type="predicted"/>
<evidence type="ECO:0000313" key="5">
    <source>
        <dbReference type="WBParaSite" id="BXY_0491400.1"/>
    </source>
</evidence>
<reference evidence="2" key="2">
    <citation type="submission" date="2020-09" db="EMBL/GenBank/DDBJ databases">
        <authorList>
            <person name="Kikuchi T."/>
        </authorList>
    </citation>
    <scope>NUCLEOTIDE SEQUENCE</scope>
    <source>
        <strain evidence="2">Ka4C1</strain>
    </source>
</reference>
<evidence type="ECO:0000313" key="4">
    <source>
        <dbReference type="Proteomes" id="UP000659654"/>
    </source>
</evidence>
<dbReference type="OrthoDB" id="5877555at2759"/>
<sequence length="121" mass="13480">MASTLEKAKVGALGFISLAVLVVLVLSIITFVNVNNDEKSVPTAAPTTTLAPVTEPADSVLHIRPRKKIQPDLDNIEKFAYYKSYSETLKGSLNTTYDPCDNFYEYAFQECDPFAERIEEK</sequence>
<protein>
    <submittedName>
        <fullName evidence="2">(pine wood nematode) hypothetical protein</fullName>
    </submittedName>
</protein>
<reference evidence="5" key="1">
    <citation type="submission" date="2016-11" db="UniProtKB">
        <authorList>
            <consortium name="WormBaseParasite"/>
        </authorList>
    </citation>
    <scope>IDENTIFICATION</scope>
</reference>
<evidence type="ECO:0000313" key="2">
    <source>
        <dbReference type="EMBL" id="CAD5214457.1"/>
    </source>
</evidence>
<evidence type="ECO:0000256" key="1">
    <source>
        <dbReference type="SAM" id="Phobius"/>
    </source>
</evidence>
<gene>
    <name evidence="2" type="ORF">BXYJ_LOCUS3539</name>
</gene>
<dbReference type="Proteomes" id="UP000095284">
    <property type="component" value="Unplaced"/>
</dbReference>
<accession>A0A1I7RW01</accession>
<feature type="transmembrane region" description="Helical" evidence="1">
    <location>
        <begin position="12"/>
        <end position="32"/>
    </location>
</feature>
<dbReference type="Proteomes" id="UP000582659">
    <property type="component" value="Unassembled WGS sequence"/>
</dbReference>
<name>A0A1I7RW01_BURXY</name>
<dbReference type="AlphaFoldDB" id="A0A1I7RW01"/>